<feature type="domain" description="Methyltransferase FkbM" evidence="2">
    <location>
        <begin position="183"/>
        <end position="324"/>
    </location>
</feature>
<evidence type="ECO:0000259" key="2">
    <source>
        <dbReference type="Pfam" id="PF05050"/>
    </source>
</evidence>
<dbReference type="AlphaFoldDB" id="A0A258HJ26"/>
<dbReference type="SUPFAM" id="SSF53335">
    <property type="entry name" value="S-adenosyl-L-methionine-dependent methyltransferases"/>
    <property type="match status" value="1"/>
</dbReference>
<protein>
    <recommendedName>
        <fullName evidence="2">Methyltransferase FkbM domain-containing protein</fullName>
    </recommendedName>
</protein>
<dbReference type="InterPro" id="IPR006342">
    <property type="entry name" value="FkbM_mtfrase"/>
</dbReference>
<sequence length="361" mass="39272">MATAASCTPPTRPCSAGSPTAPSWRCGTGTVWISMRSKASCPTWSKATNSRAAPCRAFQARFSPVLSLIAACSSDNEAHRQFECLNMQKSIPKDAARAQLSAVYSGILNRRLDSGADDKVDRLAAGISSLADIIREVLGSDEYRTLAGSSGSALLKDQTQYGELEILLRLWVNAYARHRIVVDVGARGRERSNSYDLMRSFGWRGVLYEANPNLIPSIRAEFDGLDYELIQAAISDFNGEAVFHLGANDDVSSLNADAASGWGPIVGAVAVEVRRLGESLKSLSIPADFDLISIDIEGEDIKVLNDLVDNFDYRPQWVIIEASYDFTVKALTDLPFSDKVRESYALVGQTAANLILHSIRD</sequence>
<evidence type="ECO:0000256" key="1">
    <source>
        <dbReference type="SAM" id="MobiDB-lite"/>
    </source>
</evidence>
<name>A0A258HJ26_9CAUL</name>
<feature type="region of interest" description="Disordered" evidence="1">
    <location>
        <begin position="1"/>
        <end position="22"/>
    </location>
</feature>
<dbReference type="Pfam" id="PF05050">
    <property type="entry name" value="Methyltransf_21"/>
    <property type="match status" value="1"/>
</dbReference>
<proteinExistence type="predicted"/>
<evidence type="ECO:0000313" key="3">
    <source>
        <dbReference type="EMBL" id="OYX56338.1"/>
    </source>
</evidence>
<accession>A0A258HJ26</accession>
<dbReference type="EMBL" id="NCEQ01000008">
    <property type="protein sequence ID" value="OYX56338.1"/>
    <property type="molecule type" value="Genomic_DNA"/>
</dbReference>
<gene>
    <name evidence="3" type="ORF">B7Y86_10360</name>
</gene>
<dbReference type="Proteomes" id="UP000216147">
    <property type="component" value="Unassembled WGS sequence"/>
</dbReference>
<dbReference type="NCBIfam" id="TIGR01444">
    <property type="entry name" value="fkbM_fam"/>
    <property type="match status" value="1"/>
</dbReference>
<dbReference type="Gene3D" id="3.40.50.150">
    <property type="entry name" value="Vaccinia Virus protein VP39"/>
    <property type="match status" value="1"/>
</dbReference>
<evidence type="ECO:0000313" key="4">
    <source>
        <dbReference type="Proteomes" id="UP000216147"/>
    </source>
</evidence>
<dbReference type="InterPro" id="IPR029063">
    <property type="entry name" value="SAM-dependent_MTases_sf"/>
</dbReference>
<comment type="caution">
    <text evidence="3">The sequence shown here is derived from an EMBL/GenBank/DDBJ whole genome shotgun (WGS) entry which is preliminary data.</text>
</comment>
<organism evidence="3 4">
    <name type="scientific">Brevundimonas subvibrioides</name>
    <dbReference type="NCBI Taxonomy" id="74313"/>
    <lineage>
        <taxon>Bacteria</taxon>
        <taxon>Pseudomonadati</taxon>
        <taxon>Pseudomonadota</taxon>
        <taxon>Alphaproteobacteria</taxon>
        <taxon>Caulobacterales</taxon>
        <taxon>Caulobacteraceae</taxon>
        <taxon>Brevundimonas</taxon>
    </lineage>
</organism>
<reference evidence="3 4" key="1">
    <citation type="submission" date="2017-03" db="EMBL/GenBank/DDBJ databases">
        <title>Lifting the veil on microbial sulfur biogeochemistry in mining wastewaters.</title>
        <authorList>
            <person name="Kantor R.S."/>
            <person name="Colenbrander Nelson T."/>
            <person name="Marshall S."/>
            <person name="Bennett D."/>
            <person name="Apte S."/>
            <person name="Camacho D."/>
            <person name="Thomas B.C."/>
            <person name="Warren L.A."/>
            <person name="Banfield J.F."/>
        </authorList>
    </citation>
    <scope>NUCLEOTIDE SEQUENCE [LARGE SCALE GENOMIC DNA]</scope>
    <source>
        <strain evidence="3">32-68-21</strain>
    </source>
</reference>